<evidence type="ECO:0000256" key="11">
    <source>
        <dbReference type="ARBA" id="ARBA00023004"/>
    </source>
</evidence>
<dbReference type="GO" id="GO:0046872">
    <property type="term" value="F:metal ion binding"/>
    <property type="evidence" value="ECO:0007669"/>
    <property type="project" value="UniProtKB-KW"/>
</dbReference>
<keyword evidence="13 17" id="KW-1015">Disulfide bond</keyword>
<keyword evidence="14 17" id="KW-0676">Redox-active center</keyword>
<gene>
    <name evidence="17" type="primary">queH</name>
    <name evidence="18" type="ORF">SAMN02745191_0920</name>
</gene>
<evidence type="ECO:0000256" key="7">
    <source>
        <dbReference type="ARBA" id="ARBA00022694"/>
    </source>
</evidence>
<feature type="binding site" evidence="17">
    <location>
        <position position="42"/>
    </location>
    <ligand>
        <name>[4Fe-4S] cluster</name>
        <dbReference type="ChEBI" id="CHEBI:49883"/>
    </ligand>
</feature>
<evidence type="ECO:0000256" key="13">
    <source>
        <dbReference type="ARBA" id="ARBA00023157"/>
    </source>
</evidence>
<feature type="binding site" evidence="17">
    <location>
        <position position="41"/>
    </location>
    <ligand>
        <name>[4Fe-4S] cluster</name>
        <dbReference type="ChEBI" id="CHEBI:49883"/>
    </ligand>
</feature>
<comment type="pathway">
    <text evidence="2 17">tRNA modification; tRNA-queuosine biosynthesis.</text>
</comment>
<keyword evidence="9 17" id="KW-0671">Queuosine biosynthesis</keyword>
<feature type="binding site" evidence="17">
    <location>
        <position position="128"/>
    </location>
    <ligand>
        <name>[4Fe-4S] cluster</name>
        <dbReference type="ChEBI" id="CHEBI:49883"/>
    </ligand>
</feature>
<keyword evidence="12 17" id="KW-0411">Iron-sulfur</keyword>
<proteinExistence type="inferred from homology"/>
<organism evidence="18 19">
    <name type="scientific">Anaerorhabdus furcosa</name>
    <dbReference type="NCBI Taxonomy" id="118967"/>
    <lineage>
        <taxon>Bacteria</taxon>
        <taxon>Bacillati</taxon>
        <taxon>Bacillota</taxon>
        <taxon>Erysipelotrichia</taxon>
        <taxon>Erysipelotrichales</taxon>
        <taxon>Erysipelotrichaceae</taxon>
        <taxon>Anaerorhabdus</taxon>
    </lineage>
</organism>
<sequence length="222" mass="26501">MSKFPAIQKSNNKVNYYQQSLDEIDEIKRKGYRPKLLLHACCAPCATFPLEFLSEVFDCTILYNNSNIYPSDEYHRRLNELKNYLEKINSTNSHPIQLVEVPYNNEEYTKKLEPLKDYPEGSMRCITCYTLRMHEAYQYAANHQFDYFTTVMTISRQKDSQKLNEIGSKLQAQFPTVKYFYSDFKKKQGIDRGRELSMQYNLYRQQYCGCIFSYQEYLKRKV</sequence>
<keyword evidence="10 17" id="KW-0560">Oxidoreductase</keyword>
<evidence type="ECO:0000256" key="2">
    <source>
        <dbReference type="ARBA" id="ARBA00004691"/>
    </source>
</evidence>
<dbReference type="OrthoDB" id="9801033at2"/>
<feature type="binding site" evidence="17">
    <location>
        <position position="125"/>
    </location>
    <ligand>
        <name>[4Fe-4S] cluster</name>
        <dbReference type="ChEBI" id="CHEBI:49883"/>
    </ligand>
</feature>
<keyword evidence="11 17" id="KW-0408">Iron</keyword>
<dbReference type="RefSeq" id="WP_078711346.1">
    <property type="nucleotide sequence ID" value="NZ_FUWY01000002.1"/>
</dbReference>
<dbReference type="EC" id="1.17.99.6" evidence="4 17"/>
<dbReference type="PANTHER" id="PTHR36701">
    <property type="entry name" value="EPOXYQUEUOSINE REDUCTASE QUEH"/>
    <property type="match status" value="1"/>
</dbReference>
<dbReference type="EMBL" id="FUWY01000002">
    <property type="protein sequence ID" value="SJZ54893.1"/>
    <property type="molecule type" value="Genomic_DNA"/>
</dbReference>
<name>A0A1T4LJH7_9FIRM</name>
<keyword evidence="8 17" id="KW-0479">Metal-binding</keyword>
<dbReference type="PANTHER" id="PTHR36701:SF1">
    <property type="entry name" value="EPOXYQUEUOSINE REDUCTASE QUEH"/>
    <property type="match status" value="1"/>
</dbReference>
<evidence type="ECO:0000256" key="12">
    <source>
        <dbReference type="ARBA" id="ARBA00023014"/>
    </source>
</evidence>
<keyword evidence="6 17" id="KW-0004">4Fe-4S</keyword>
<evidence type="ECO:0000256" key="14">
    <source>
        <dbReference type="ARBA" id="ARBA00023284"/>
    </source>
</evidence>
<reference evidence="19" key="1">
    <citation type="submission" date="2017-02" db="EMBL/GenBank/DDBJ databases">
        <authorList>
            <person name="Varghese N."/>
            <person name="Submissions S."/>
        </authorList>
    </citation>
    <scope>NUCLEOTIDE SEQUENCE [LARGE SCALE GENOMIC DNA]</scope>
    <source>
        <strain evidence="19">ATCC 25662</strain>
    </source>
</reference>
<evidence type="ECO:0000256" key="17">
    <source>
        <dbReference type="HAMAP-Rule" id="MF_02089"/>
    </source>
</evidence>
<evidence type="ECO:0000256" key="3">
    <source>
        <dbReference type="ARBA" id="ARBA00008207"/>
    </source>
</evidence>
<dbReference type="GO" id="GO:0008616">
    <property type="term" value="P:tRNA queuosine(34) biosynthetic process"/>
    <property type="evidence" value="ECO:0007669"/>
    <property type="project" value="UniProtKB-UniRule"/>
</dbReference>
<comment type="catalytic activity">
    <reaction evidence="16 17">
        <text>epoxyqueuosine(34) in tRNA + AH2 = queuosine(34) in tRNA + A + H2O</text>
        <dbReference type="Rhea" id="RHEA:32159"/>
        <dbReference type="Rhea" id="RHEA-COMP:18571"/>
        <dbReference type="Rhea" id="RHEA-COMP:18582"/>
        <dbReference type="ChEBI" id="CHEBI:13193"/>
        <dbReference type="ChEBI" id="CHEBI:15377"/>
        <dbReference type="ChEBI" id="CHEBI:17499"/>
        <dbReference type="ChEBI" id="CHEBI:194431"/>
        <dbReference type="ChEBI" id="CHEBI:194443"/>
        <dbReference type="EC" id="1.17.99.6"/>
    </reaction>
</comment>
<evidence type="ECO:0000313" key="18">
    <source>
        <dbReference type="EMBL" id="SJZ54893.1"/>
    </source>
</evidence>
<dbReference type="STRING" id="118967.SAMN02745191_0920"/>
<evidence type="ECO:0000256" key="16">
    <source>
        <dbReference type="ARBA" id="ARBA00047415"/>
    </source>
</evidence>
<dbReference type="Proteomes" id="UP000243297">
    <property type="component" value="Unassembled WGS sequence"/>
</dbReference>
<dbReference type="Pfam" id="PF02677">
    <property type="entry name" value="QueH"/>
    <property type="match status" value="1"/>
</dbReference>
<dbReference type="HAMAP" id="MF_02089">
    <property type="entry name" value="QueH"/>
    <property type="match status" value="1"/>
</dbReference>
<accession>A0A1T4LJH7</accession>
<comment type="similarity">
    <text evidence="3 17">Belongs to the QueH family.</text>
</comment>
<evidence type="ECO:0000256" key="8">
    <source>
        <dbReference type="ARBA" id="ARBA00022723"/>
    </source>
</evidence>
<protein>
    <recommendedName>
        <fullName evidence="5 17">Epoxyqueuosine reductase QueH</fullName>
        <ecNumber evidence="4 17">1.17.99.6</ecNumber>
    </recommendedName>
    <alternativeName>
        <fullName evidence="15 17">Queuosine biosynthesis protein QueH</fullName>
    </alternativeName>
</protein>
<comment type="function">
    <text evidence="1 17">Catalyzes the conversion of epoxyqueuosine (oQ) to queuosine (Q), which is a hypermodified base found in the wobble positions of tRNA(Asp), tRNA(Asn), tRNA(His) and tRNA(Tyr).</text>
</comment>
<keyword evidence="7 17" id="KW-0819">tRNA processing</keyword>
<evidence type="ECO:0000313" key="19">
    <source>
        <dbReference type="Proteomes" id="UP000243297"/>
    </source>
</evidence>
<evidence type="ECO:0000256" key="9">
    <source>
        <dbReference type="ARBA" id="ARBA00022785"/>
    </source>
</evidence>
<dbReference type="AlphaFoldDB" id="A0A1T4LJH7"/>
<feature type="disulfide bond" description="Redox-active" evidence="17">
    <location>
        <begin position="208"/>
        <end position="210"/>
    </location>
</feature>
<evidence type="ECO:0000256" key="5">
    <source>
        <dbReference type="ARBA" id="ARBA00016895"/>
    </source>
</evidence>
<dbReference type="UniPathway" id="UPA00392"/>
<keyword evidence="19" id="KW-1185">Reference proteome</keyword>
<evidence type="ECO:0000256" key="15">
    <source>
        <dbReference type="ARBA" id="ARBA00031446"/>
    </source>
</evidence>
<dbReference type="GO" id="GO:0052693">
    <property type="term" value="F:epoxyqueuosine reductase activity"/>
    <property type="evidence" value="ECO:0007669"/>
    <property type="project" value="UniProtKB-UniRule"/>
</dbReference>
<dbReference type="GO" id="GO:0051539">
    <property type="term" value="F:4 iron, 4 sulfur cluster binding"/>
    <property type="evidence" value="ECO:0007669"/>
    <property type="project" value="UniProtKB-UniRule"/>
</dbReference>
<evidence type="ECO:0000256" key="6">
    <source>
        <dbReference type="ARBA" id="ARBA00022485"/>
    </source>
</evidence>
<evidence type="ECO:0000256" key="4">
    <source>
        <dbReference type="ARBA" id="ARBA00012622"/>
    </source>
</evidence>
<evidence type="ECO:0000256" key="1">
    <source>
        <dbReference type="ARBA" id="ARBA00002268"/>
    </source>
</evidence>
<evidence type="ECO:0000256" key="10">
    <source>
        <dbReference type="ARBA" id="ARBA00023002"/>
    </source>
</evidence>
<dbReference type="InterPro" id="IPR003828">
    <property type="entry name" value="QueH"/>
</dbReference>